<dbReference type="Proteomes" id="UP000095042">
    <property type="component" value="Unassembled WGS sequence"/>
</dbReference>
<sequence>MFAALFGCQFDIWAYAALLALFSYTLVRPKRMLAKAVSRIRATARAQFLSPCLEAISYSPGFNRSQIASLPAGRTEF</sequence>
<accession>A0A1E3WCE6</accession>
<keyword evidence="3" id="KW-1185">Reference proteome</keyword>
<proteinExistence type="predicted"/>
<comment type="caution">
    <text evidence="2">The sequence shown here is derived from an EMBL/GenBank/DDBJ whole genome shotgun (WGS) entry which is preliminary data.</text>
</comment>
<protein>
    <submittedName>
        <fullName evidence="2">Uncharacterized protein</fullName>
    </submittedName>
</protein>
<dbReference type="RefSeq" id="WP_069623341.1">
    <property type="nucleotide sequence ID" value="NZ_LPWD01000107.1"/>
</dbReference>
<keyword evidence="1" id="KW-0472">Membrane</keyword>
<feature type="transmembrane region" description="Helical" evidence="1">
    <location>
        <begin position="12"/>
        <end position="29"/>
    </location>
</feature>
<evidence type="ECO:0000313" key="3">
    <source>
        <dbReference type="Proteomes" id="UP000095042"/>
    </source>
</evidence>
<reference evidence="2 3" key="1">
    <citation type="journal article" date="2016" name="Environ. Microbiol.">
        <title>New Methyloceanibacter diversity from North Sea sediments includes methanotroph containing solely the soluble methane monooxygenase.</title>
        <authorList>
            <person name="Vekeman B."/>
            <person name="Kerckhof F.M."/>
            <person name="Cremers G."/>
            <person name="de Vos P."/>
            <person name="Vandamme P."/>
            <person name="Boon N."/>
            <person name="Op den Camp H.J."/>
            <person name="Heylen K."/>
        </authorList>
    </citation>
    <scope>NUCLEOTIDE SEQUENCE [LARGE SCALE GENOMIC DNA]</scope>
    <source>
        <strain evidence="2 3">R-67177</strain>
    </source>
</reference>
<gene>
    <name evidence="2" type="ORF">AUC71_09590</name>
</gene>
<evidence type="ECO:0000313" key="2">
    <source>
        <dbReference type="EMBL" id="ODS03456.1"/>
    </source>
</evidence>
<evidence type="ECO:0000256" key="1">
    <source>
        <dbReference type="SAM" id="Phobius"/>
    </source>
</evidence>
<keyword evidence="1" id="KW-1133">Transmembrane helix</keyword>
<dbReference type="AlphaFoldDB" id="A0A1E3WCE6"/>
<organism evidence="2 3">
    <name type="scientific">Methyloceanibacter marginalis</name>
    <dbReference type="NCBI Taxonomy" id="1774971"/>
    <lineage>
        <taxon>Bacteria</taxon>
        <taxon>Pseudomonadati</taxon>
        <taxon>Pseudomonadota</taxon>
        <taxon>Alphaproteobacteria</taxon>
        <taxon>Hyphomicrobiales</taxon>
        <taxon>Hyphomicrobiaceae</taxon>
        <taxon>Methyloceanibacter</taxon>
    </lineage>
</organism>
<name>A0A1E3WCE6_9HYPH</name>
<keyword evidence="1" id="KW-0812">Transmembrane</keyword>
<dbReference type="EMBL" id="LPWD01000107">
    <property type="protein sequence ID" value="ODS03456.1"/>
    <property type="molecule type" value="Genomic_DNA"/>
</dbReference>